<feature type="signal peptide" evidence="12">
    <location>
        <begin position="1"/>
        <end position="32"/>
    </location>
</feature>
<evidence type="ECO:0000256" key="9">
    <source>
        <dbReference type="ARBA" id="ARBA00023237"/>
    </source>
</evidence>
<dbReference type="InterPro" id="IPR036737">
    <property type="entry name" value="OmpA-like_sf"/>
</dbReference>
<dbReference type="SUPFAM" id="SSF56925">
    <property type="entry name" value="OMPA-like"/>
    <property type="match status" value="1"/>
</dbReference>
<keyword evidence="9" id="KW-0998">Cell outer membrane</keyword>
<keyword evidence="2" id="KW-0813">Transport</keyword>
<dbReference type="Proteomes" id="UP000199758">
    <property type="component" value="Unassembled WGS sequence"/>
</dbReference>
<dbReference type="PROSITE" id="PS01068">
    <property type="entry name" value="OMPA_1"/>
    <property type="match status" value="1"/>
</dbReference>
<dbReference type="InterPro" id="IPR006690">
    <property type="entry name" value="OMPA-like_CS"/>
</dbReference>
<dbReference type="GO" id="GO:0006811">
    <property type="term" value="P:monoatomic ion transport"/>
    <property type="evidence" value="ECO:0007669"/>
    <property type="project" value="UniProtKB-KW"/>
</dbReference>
<dbReference type="InterPro" id="IPR006665">
    <property type="entry name" value="OmpA-like"/>
</dbReference>
<dbReference type="InterPro" id="IPR027385">
    <property type="entry name" value="Beta-barrel_OMP"/>
</dbReference>
<feature type="compositionally biased region" description="Basic and acidic residues" evidence="11">
    <location>
        <begin position="394"/>
        <end position="405"/>
    </location>
</feature>
<evidence type="ECO:0000313" key="15">
    <source>
        <dbReference type="Proteomes" id="UP000199758"/>
    </source>
</evidence>
<dbReference type="InterPro" id="IPR006664">
    <property type="entry name" value="OMP_bac"/>
</dbReference>
<dbReference type="InterPro" id="IPR011250">
    <property type="entry name" value="OMP/PagP_B-barrel"/>
</dbReference>
<name>A0A1M5LH37_9GAMM</name>
<feature type="region of interest" description="Disordered" evidence="11">
    <location>
        <begin position="383"/>
        <end position="421"/>
    </location>
</feature>
<dbReference type="GO" id="GO:0015288">
    <property type="term" value="F:porin activity"/>
    <property type="evidence" value="ECO:0007669"/>
    <property type="project" value="UniProtKB-KW"/>
</dbReference>
<dbReference type="PANTHER" id="PTHR30329:SF21">
    <property type="entry name" value="LIPOPROTEIN YIAD-RELATED"/>
    <property type="match status" value="1"/>
</dbReference>
<keyword evidence="5 12" id="KW-0732">Signal</keyword>
<dbReference type="SUPFAM" id="SSF103088">
    <property type="entry name" value="OmpA-like"/>
    <property type="match status" value="1"/>
</dbReference>
<feature type="chain" id="PRO_5012160643" evidence="12">
    <location>
        <begin position="33"/>
        <end position="421"/>
    </location>
</feature>
<dbReference type="Gene3D" id="3.30.1330.60">
    <property type="entry name" value="OmpA-like domain"/>
    <property type="match status" value="1"/>
</dbReference>
<dbReference type="Pfam" id="PF13505">
    <property type="entry name" value="OMP_b-brl"/>
    <property type="match status" value="1"/>
</dbReference>
<organism evidence="14 15">
    <name type="scientific">Hydrocarboniphaga daqingensis</name>
    <dbReference type="NCBI Taxonomy" id="490188"/>
    <lineage>
        <taxon>Bacteria</taxon>
        <taxon>Pseudomonadati</taxon>
        <taxon>Pseudomonadota</taxon>
        <taxon>Gammaproteobacteria</taxon>
        <taxon>Nevskiales</taxon>
        <taxon>Nevskiaceae</taxon>
        <taxon>Hydrocarboniphaga</taxon>
    </lineage>
</organism>
<comment type="subcellular location">
    <subcellularLocation>
        <location evidence="1">Cell outer membrane</location>
        <topology evidence="1">Multi-pass membrane protein</topology>
    </subcellularLocation>
</comment>
<feature type="compositionally biased region" description="Polar residues" evidence="11">
    <location>
        <begin position="408"/>
        <end position="421"/>
    </location>
</feature>
<evidence type="ECO:0000256" key="5">
    <source>
        <dbReference type="ARBA" id="ARBA00022729"/>
    </source>
</evidence>
<dbReference type="STRING" id="490188.SAMN04488068_0893"/>
<feature type="domain" description="OmpA-like" evidence="13">
    <location>
        <begin position="296"/>
        <end position="411"/>
    </location>
</feature>
<dbReference type="EMBL" id="FQWZ01000002">
    <property type="protein sequence ID" value="SHG64260.1"/>
    <property type="molecule type" value="Genomic_DNA"/>
</dbReference>
<evidence type="ECO:0000259" key="13">
    <source>
        <dbReference type="PROSITE" id="PS51123"/>
    </source>
</evidence>
<evidence type="ECO:0000256" key="10">
    <source>
        <dbReference type="PROSITE-ProRule" id="PRU00473"/>
    </source>
</evidence>
<keyword evidence="7" id="KW-0626">Porin</keyword>
<dbReference type="Pfam" id="PF00691">
    <property type="entry name" value="OmpA"/>
    <property type="match status" value="1"/>
</dbReference>
<keyword evidence="8 10" id="KW-0472">Membrane</keyword>
<accession>A0A1M5LH37</accession>
<protein>
    <submittedName>
        <fullName evidence="14">Outer membrane protein OmpA</fullName>
    </submittedName>
</protein>
<evidence type="ECO:0000256" key="11">
    <source>
        <dbReference type="SAM" id="MobiDB-lite"/>
    </source>
</evidence>
<evidence type="ECO:0000256" key="12">
    <source>
        <dbReference type="SAM" id="SignalP"/>
    </source>
</evidence>
<sequence length="421" mass="44943">MGKHQGRKQMGFGTWHRAAVVAVAGLPIAASAADGTYLGLVGGANFLKDQNFTIIYPNNDGPLLGGTAIGKVNFDTGWAGGLVVGHAFSNGLRPELELMYRSDDLKRIRLATFGLNAVLQPDGVDATGVRGSQDAQTAMANLWFDLFKSSRIRPYIGGGIGALRVEFNDAGYDGQAFRNDSDVKFAYQGGAGIGIDLSPNWTLSLDYRYVEAQRSKLNLVDDQPETRVKFRYRADTALLTLRYGFGSTPAPAEPAPEPAPPVDVVEAPVAEPAPAPAPACDAPAAGQSFSLDGCKVGDKVVLRGVTFEFDKARLTPDARVLLDMVSDALLARTDIQVELAGHTDSKGSDAYNQKLSERRALAVKEYLAGRGVEASRMTAVGYGETQPVADNGTDEGREYNRRTELKVTASSGNVESVQARP</sequence>
<evidence type="ECO:0000313" key="14">
    <source>
        <dbReference type="EMBL" id="SHG64260.1"/>
    </source>
</evidence>
<dbReference type="GO" id="GO:0046930">
    <property type="term" value="C:pore complex"/>
    <property type="evidence" value="ECO:0007669"/>
    <property type="project" value="UniProtKB-KW"/>
</dbReference>
<dbReference type="CDD" id="cd07185">
    <property type="entry name" value="OmpA_C-like"/>
    <property type="match status" value="1"/>
</dbReference>
<dbReference type="PRINTS" id="PR01023">
    <property type="entry name" value="NAFLGMOTY"/>
</dbReference>
<evidence type="ECO:0000256" key="1">
    <source>
        <dbReference type="ARBA" id="ARBA00004571"/>
    </source>
</evidence>
<dbReference type="Gene3D" id="2.40.160.20">
    <property type="match status" value="1"/>
</dbReference>
<evidence type="ECO:0000256" key="4">
    <source>
        <dbReference type="ARBA" id="ARBA00022692"/>
    </source>
</evidence>
<gene>
    <name evidence="14" type="ORF">SAMN04488068_0893</name>
</gene>
<dbReference type="AlphaFoldDB" id="A0A1M5LH37"/>
<dbReference type="GO" id="GO:0009279">
    <property type="term" value="C:cell outer membrane"/>
    <property type="evidence" value="ECO:0007669"/>
    <property type="project" value="UniProtKB-SubCell"/>
</dbReference>
<evidence type="ECO:0000256" key="2">
    <source>
        <dbReference type="ARBA" id="ARBA00022448"/>
    </source>
</evidence>
<dbReference type="InterPro" id="IPR050330">
    <property type="entry name" value="Bact_OuterMem_StrucFunc"/>
</dbReference>
<reference evidence="14 15" key="1">
    <citation type="submission" date="2016-11" db="EMBL/GenBank/DDBJ databases">
        <authorList>
            <person name="Jaros S."/>
            <person name="Januszkiewicz K."/>
            <person name="Wedrychowicz H."/>
        </authorList>
    </citation>
    <scope>NUCLEOTIDE SEQUENCE [LARGE SCALE GENOMIC DNA]</scope>
    <source>
        <strain evidence="14 15">CGMCC 1.7049</strain>
    </source>
</reference>
<keyword evidence="15" id="KW-1185">Reference proteome</keyword>
<evidence type="ECO:0000256" key="3">
    <source>
        <dbReference type="ARBA" id="ARBA00022452"/>
    </source>
</evidence>
<evidence type="ECO:0000256" key="6">
    <source>
        <dbReference type="ARBA" id="ARBA00023065"/>
    </source>
</evidence>
<dbReference type="PANTHER" id="PTHR30329">
    <property type="entry name" value="STATOR ELEMENT OF FLAGELLAR MOTOR COMPLEX"/>
    <property type="match status" value="1"/>
</dbReference>
<evidence type="ECO:0000256" key="8">
    <source>
        <dbReference type="ARBA" id="ARBA00023136"/>
    </source>
</evidence>
<dbReference type="PRINTS" id="PR01021">
    <property type="entry name" value="OMPADOMAIN"/>
</dbReference>
<proteinExistence type="predicted"/>
<evidence type="ECO:0000256" key="7">
    <source>
        <dbReference type="ARBA" id="ARBA00023114"/>
    </source>
</evidence>
<dbReference type="PROSITE" id="PS51123">
    <property type="entry name" value="OMPA_2"/>
    <property type="match status" value="1"/>
</dbReference>
<keyword evidence="4" id="KW-0812">Transmembrane</keyword>
<keyword evidence="3" id="KW-1134">Transmembrane beta strand</keyword>
<keyword evidence="6" id="KW-0406">Ion transport</keyword>